<dbReference type="PANTHER" id="PTHR24193:SF121">
    <property type="entry name" value="ADA2A-CONTAINING COMPLEX COMPONENT 3, ISOFORM D"/>
    <property type="match status" value="1"/>
</dbReference>
<feature type="compositionally biased region" description="Basic and acidic residues" evidence="4">
    <location>
        <begin position="324"/>
        <end position="334"/>
    </location>
</feature>
<organism evidence="5 6">
    <name type="scientific">Pseudocercospora fuligena</name>
    <dbReference type="NCBI Taxonomy" id="685502"/>
    <lineage>
        <taxon>Eukaryota</taxon>
        <taxon>Fungi</taxon>
        <taxon>Dikarya</taxon>
        <taxon>Ascomycota</taxon>
        <taxon>Pezizomycotina</taxon>
        <taxon>Dothideomycetes</taxon>
        <taxon>Dothideomycetidae</taxon>
        <taxon>Mycosphaerellales</taxon>
        <taxon>Mycosphaerellaceae</taxon>
        <taxon>Pseudocercospora</taxon>
    </lineage>
</organism>
<dbReference type="InterPro" id="IPR002110">
    <property type="entry name" value="Ankyrin_rpt"/>
</dbReference>
<dbReference type="PROSITE" id="PS50088">
    <property type="entry name" value="ANK_REPEAT"/>
    <property type="match status" value="1"/>
</dbReference>
<feature type="region of interest" description="Disordered" evidence="4">
    <location>
        <begin position="306"/>
        <end position="334"/>
    </location>
</feature>
<dbReference type="Gene3D" id="1.25.40.20">
    <property type="entry name" value="Ankyrin repeat-containing domain"/>
    <property type="match status" value="2"/>
</dbReference>
<protein>
    <submittedName>
        <fullName evidence="5">Putative ankyrin repeat protein</fullName>
    </submittedName>
</protein>
<evidence type="ECO:0000256" key="4">
    <source>
        <dbReference type="SAM" id="MobiDB-lite"/>
    </source>
</evidence>
<comment type="caution">
    <text evidence="5">The sequence shown here is derived from an EMBL/GenBank/DDBJ whole genome shotgun (WGS) entry which is preliminary data.</text>
</comment>
<dbReference type="GO" id="GO:0045944">
    <property type="term" value="P:positive regulation of transcription by RNA polymerase II"/>
    <property type="evidence" value="ECO:0007669"/>
    <property type="project" value="TreeGrafter"/>
</dbReference>
<dbReference type="InterPro" id="IPR050663">
    <property type="entry name" value="Ankyrin-SOCS_Box"/>
</dbReference>
<dbReference type="EMBL" id="JABCIY010000022">
    <property type="protein sequence ID" value="KAF7196951.1"/>
    <property type="molecule type" value="Genomic_DNA"/>
</dbReference>
<keyword evidence="6" id="KW-1185">Reference proteome</keyword>
<feature type="repeat" description="ANK" evidence="3">
    <location>
        <begin position="212"/>
        <end position="244"/>
    </location>
</feature>
<gene>
    <name evidence="5" type="ORF">HII31_01869</name>
</gene>
<dbReference type="Proteomes" id="UP000660729">
    <property type="component" value="Unassembled WGS sequence"/>
</dbReference>
<proteinExistence type="predicted"/>
<accession>A0A8H6RR72</accession>
<reference evidence="5" key="1">
    <citation type="submission" date="2020-04" db="EMBL/GenBank/DDBJ databases">
        <title>Draft genome resource of the tomato pathogen Pseudocercospora fuligena.</title>
        <authorList>
            <person name="Zaccaron A."/>
        </authorList>
    </citation>
    <scope>NUCLEOTIDE SEQUENCE</scope>
    <source>
        <strain evidence="5">PF001</strain>
    </source>
</reference>
<evidence type="ECO:0000256" key="1">
    <source>
        <dbReference type="ARBA" id="ARBA00022737"/>
    </source>
</evidence>
<dbReference type="GO" id="GO:0000976">
    <property type="term" value="F:transcription cis-regulatory region binding"/>
    <property type="evidence" value="ECO:0007669"/>
    <property type="project" value="TreeGrafter"/>
</dbReference>
<evidence type="ECO:0000256" key="2">
    <source>
        <dbReference type="ARBA" id="ARBA00023043"/>
    </source>
</evidence>
<evidence type="ECO:0000313" key="5">
    <source>
        <dbReference type="EMBL" id="KAF7196951.1"/>
    </source>
</evidence>
<sequence length="348" mass="38303">MHSQHLVQVRNACEARDLARVRQLFAQYSLDADDATEALRDAPVKRSLYRFLLESGANANAIHIRQVAWSGDAGEILKMLREYQYDFKAESHRILQDFADDPPTLKFLLDQGADISRTDTQRFYDGFHLPIGAADHSLHVLDNVAANGDTTLFDYLVNRGADPSHSLALHSASRCPDASKTKAMLNHLLDKHGMDINADTAALRNIPFDAPDSGTPLCSAVYNRNLAAVEELLRRGARLGPSDKSYADPVITAIGLEPYQTFLPALEPLLRAGADTGEALRYAVQSNNLEAAEICLRFGTDPAPVLDRGKDEQNSAAAAEDVIEDRSAQHESDPMIRLLKSYLNGDHD</sequence>
<keyword evidence="2 3" id="KW-0040">ANK repeat</keyword>
<dbReference type="AlphaFoldDB" id="A0A8H6RR72"/>
<evidence type="ECO:0000256" key="3">
    <source>
        <dbReference type="PROSITE-ProRule" id="PRU00023"/>
    </source>
</evidence>
<keyword evidence="1" id="KW-0677">Repeat</keyword>
<name>A0A8H6RR72_9PEZI</name>
<dbReference type="OrthoDB" id="3641574at2759"/>
<evidence type="ECO:0000313" key="6">
    <source>
        <dbReference type="Proteomes" id="UP000660729"/>
    </source>
</evidence>
<dbReference type="GO" id="GO:0005634">
    <property type="term" value="C:nucleus"/>
    <property type="evidence" value="ECO:0007669"/>
    <property type="project" value="TreeGrafter"/>
</dbReference>
<dbReference type="PANTHER" id="PTHR24193">
    <property type="entry name" value="ANKYRIN REPEAT PROTEIN"/>
    <property type="match status" value="1"/>
</dbReference>
<dbReference type="InterPro" id="IPR036770">
    <property type="entry name" value="Ankyrin_rpt-contain_sf"/>
</dbReference>
<dbReference type="SUPFAM" id="SSF48403">
    <property type="entry name" value="Ankyrin repeat"/>
    <property type="match status" value="1"/>
</dbReference>